<dbReference type="AlphaFoldDB" id="A0A0E9W1C7"/>
<accession>A0A0E9W1C7</accession>
<organism evidence="2">
    <name type="scientific">Anguilla anguilla</name>
    <name type="common">European freshwater eel</name>
    <name type="synonym">Muraena anguilla</name>
    <dbReference type="NCBI Taxonomy" id="7936"/>
    <lineage>
        <taxon>Eukaryota</taxon>
        <taxon>Metazoa</taxon>
        <taxon>Chordata</taxon>
        <taxon>Craniata</taxon>
        <taxon>Vertebrata</taxon>
        <taxon>Euteleostomi</taxon>
        <taxon>Actinopterygii</taxon>
        <taxon>Neopterygii</taxon>
        <taxon>Teleostei</taxon>
        <taxon>Anguilliformes</taxon>
        <taxon>Anguillidae</taxon>
        <taxon>Anguilla</taxon>
    </lineage>
</organism>
<name>A0A0E9W1C7_ANGAN</name>
<dbReference type="EMBL" id="GBXM01024441">
    <property type="protein sequence ID" value="JAH84136.1"/>
    <property type="molecule type" value="Transcribed_RNA"/>
</dbReference>
<reference evidence="2" key="1">
    <citation type="submission" date="2014-11" db="EMBL/GenBank/DDBJ databases">
        <authorList>
            <person name="Amaro Gonzalez C."/>
        </authorList>
    </citation>
    <scope>NUCLEOTIDE SEQUENCE</scope>
</reference>
<evidence type="ECO:0000313" key="2">
    <source>
        <dbReference type="EMBL" id="JAH84136.1"/>
    </source>
</evidence>
<evidence type="ECO:0000256" key="1">
    <source>
        <dbReference type="SAM" id="MobiDB-lite"/>
    </source>
</evidence>
<reference evidence="2" key="2">
    <citation type="journal article" date="2015" name="Fish Shellfish Immunol.">
        <title>Early steps in the European eel (Anguilla anguilla)-Vibrio vulnificus interaction in the gills: Role of the RtxA13 toxin.</title>
        <authorList>
            <person name="Callol A."/>
            <person name="Pajuelo D."/>
            <person name="Ebbesson L."/>
            <person name="Teles M."/>
            <person name="MacKenzie S."/>
            <person name="Amaro C."/>
        </authorList>
    </citation>
    <scope>NUCLEOTIDE SEQUENCE</scope>
</reference>
<feature type="compositionally biased region" description="Polar residues" evidence="1">
    <location>
        <begin position="7"/>
        <end position="23"/>
    </location>
</feature>
<feature type="compositionally biased region" description="Basic and acidic residues" evidence="1">
    <location>
        <begin position="24"/>
        <end position="33"/>
    </location>
</feature>
<proteinExistence type="predicted"/>
<sequence>MSELHSKSASNTFTAISENPTKYSSEKLKNKIK</sequence>
<feature type="region of interest" description="Disordered" evidence="1">
    <location>
        <begin position="1"/>
        <end position="33"/>
    </location>
</feature>
<protein>
    <submittedName>
        <fullName evidence="2">Uncharacterized protein</fullName>
    </submittedName>
</protein>